<dbReference type="InterPro" id="IPR052022">
    <property type="entry name" value="26kDa_periplasmic_antigen"/>
</dbReference>
<dbReference type="AlphaFoldDB" id="A0A2Z6GEF2"/>
<reference evidence="1 2" key="1">
    <citation type="submission" date="2018-06" db="EMBL/GenBank/DDBJ databases">
        <title>OYT1 Genome Sequencing.</title>
        <authorList>
            <person name="Kato S."/>
            <person name="Itoh T."/>
            <person name="Ohkuma M."/>
        </authorList>
    </citation>
    <scope>NUCLEOTIDE SEQUENCE [LARGE SCALE GENOMIC DNA]</scope>
    <source>
        <strain evidence="1 2">OYT1</strain>
    </source>
</reference>
<dbReference type="KEGG" id="fam:OYT1_ch2179"/>
<evidence type="ECO:0008006" key="3">
    <source>
        <dbReference type="Google" id="ProtNLM"/>
    </source>
</evidence>
<name>A0A2Z6GEF2_9PROT</name>
<keyword evidence="2" id="KW-1185">Reference proteome</keyword>
<proteinExistence type="predicted"/>
<dbReference type="STRING" id="1188319.OYT1_01168"/>
<evidence type="ECO:0000313" key="1">
    <source>
        <dbReference type="EMBL" id="BBE51699.1"/>
    </source>
</evidence>
<dbReference type="Pfam" id="PF04402">
    <property type="entry name" value="SIMPL"/>
    <property type="match status" value="1"/>
</dbReference>
<dbReference type="InterPro" id="IPR007497">
    <property type="entry name" value="SIMPL/DUF541"/>
</dbReference>
<dbReference type="Proteomes" id="UP000033070">
    <property type="component" value="Chromosome"/>
</dbReference>
<dbReference type="PANTHER" id="PTHR34387">
    <property type="entry name" value="SLR1258 PROTEIN"/>
    <property type="match status" value="1"/>
</dbReference>
<dbReference type="RefSeq" id="WP_062626339.1">
    <property type="nucleotide sequence ID" value="NZ_AP018738.1"/>
</dbReference>
<dbReference type="EMBL" id="AP018738">
    <property type="protein sequence ID" value="BBE51699.1"/>
    <property type="molecule type" value="Genomic_DNA"/>
</dbReference>
<dbReference type="GO" id="GO:0006974">
    <property type="term" value="P:DNA damage response"/>
    <property type="evidence" value="ECO:0007669"/>
    <property type="project" value="TreeGrafter"/>
</dbReference>
<evidence type="ECO:0000313" key="2">
    <source>
        <dbReference type="Proteomes" id="UP000033070"/>
    </source>
</evidence>
<protein>
    <recommendedName>
        <fullName evidence="3">26 kDa periplasmic immunogenic protein</fullName>
    </recommendedName>
</protein>
<sequence length="221" mass="24163">MLRNLFLCALLSTTPVWADDRPHVDFSSEVNREVSNDLLVAQLSADTHDRSATQVASQLTGILNICLRKAEAFPSVNVSSGNQSTFPVYGKNNQLSGWRGHGELRLETHDFKAAGQLIAQLQESIQLSGVSFTLAPETRERVKNEMIAEAMVEFRKRAKVVAEAMNAREYKVQHLAIDDGGNGGAFPMLARSAADLSMPTPDFVAGTTQLSIRISGTIEIY</sequence>
<dbReference type="Gene3D" id="3.30.110.170">
    <property type="entry name" value="Protein of unknown function (DUF541), domain 1"/>
    <property type="match status" value="1"/>
</dbReference>
<dbReference type="OrthoDB" id="7062395at2"/>
<organism evidence="1 2">
    <name type="scientific">Ferriphaselus amnicola</name>
    <dbReference type="NCBI Taxonomy" id="1188319"/>
    <lineage>
        <taxon>Bacteria</taxon>
        <taxon>Pseudomonadati</taxon>
        <taxon>Pseudomonadota</taxon>
        <taxon>Betaproteobacteria</taxon>
        <taxon>Nitrosomonadales</taxon>
        <taxon>Gallionellaceae</taxon>
        <taxon>Ferriphaselus</taxon>
    </lineage>
</organism>
<dbReference type="Gene3D" id="3.30.70.2970">
    <property type="entry name" value="Protein of unknown function (DUF541), domain 2"/>
    <property type="match status" value="1"/>
</dbReference>
<dbReference type="PANTHER" id="PTHR34387:SF1">
    <property type="entry name" value="PERIPLASMIC IMMUNOGENIC PROTEIN"/>
    <property type="match status" value="1"/>
</dbReference>
<accession>A0A2Z6GEF2</accession>
<gene>
    <name evidence="1" type="ORF">OYT1_ch2179</name>
</gene>